<gene>
    <name evidence="2" type="ORF">UFOVP1604_51</name>
</gene>
<evidence type="ECO:0000256" key="1">
    <source>
        <dbReference type="SAM" id="MobiDB-lite"/>
    </source>
</evidence>
<feature type="compositionally biased region" description="Low complexity" evidence="1">
    <location>
        <begin position="58"/>
        <end position="73"/>
    </location>
</feature>
<dbReference type="GO" id="GO:0030246">
    <property type="term" value="F:carbohydrate binding"/>
    <property type="evidence" value="ECO:0007669"/>
    <property type="project" value="UniProtKB-KW"/>
</dbReference>
<sequence length="305" mass="32062">MDKFINWGEEAPDQKVARLKYEEEMRELAINKHIMEARQVGNQAANAAAAAGGGGGQITTTTTTAAPTTTTTTAAATTTTTTAAATTTTTTAVPGVDFTIEWWIKVTSWTTPTGHPRPYSLGAFPAPNAVSIEQTGGHVYWWTGGGFKVDKGSLALATNTWHHMAVTRSNGSLSLYINGTREATGTWNDAIPSNSNVLYIGAEPGPDSQVKGKMTNFRWTARSLYSGASFSVPTSPLTAVADTKFLMLATASGSLTTDSSTFARTITNVGSATWSSDSPFTSGGGSVNFDGTGYFTVPASTDWDL</sequence>
<organism evidence="2">
    <name type="scientific">uncultured Caudovirales phage</name>
    <dbReference type="NCBI Taxonomy" id="2100421"/>
    <lineage>
        <taxon>Viruses</taxon>
        <taxon>Duplodnaviria</taxon>
        <taxon>Heunggongvirae</taxon>
        <taxon>Uroviricota</taxon>
        <taxon>Caudoviricetes</taxon>
        <taxon>Peduoviridae</taxon>
        <taxon>Maltschvirus</taxon>
        <taxon>Maltschvirus maltsch</taxon>
    </lineage>
</organism>
<protein>
    <submittedName>
        <fullName evidence="2">Concanavalin A-like lectin/glucanases superfamily</fullName>
    </submittedName>
</protein>
<dbReference type="Pfam" id="PF13385">
    <property type="entry name" value="Laminin_G_3"/>
    <property type="match status" value="1"/>
</dbReference>
<dbReference type="InterPro" id="IPR013320">
    <property type="entry name" value="ConA-like_dom_sf"/>
</dbReference>
<accession>A0A6J5SU88</accession>
<keyword evidence="2" id="KW-0430">Lectin</keyword>
<name>A0A6J5SU88_9CAUD</name>
<feature type="region of interest" description="Disordered" evidence="1">
    <location>
        <begin position="49"/>
        <end position="73"/>
    </location>
</feature>
<dbReference type="SUPFAM" id="SSF49899">
    <property type="entry name" value="Concanavalin A-like lectins/glucanases"/>
    <property type="match status" value="1"/>
</dbReference>
<dbReference type="EMBL" id="LR797474">
    <property type="protein sequence ID" value="CAB4218875.1"/>
    <property type="molecule type" value="Genomic_DNA"/>
</dbReference>
<reference evidence="2" key="1">
    <citation type="submission" date="2020-05" db="EMBL/GenBank/DDBJ databases">
        <authorList>
            <person name="Chiriac C."/>
            <person name="Salcher M."/>
            <person name="Ghai R."/>
            <person name="Kavagutti S V."/>
        </authorList>
    </citation>
    <scope>NUCLEOTIDE SEQUENCE</scope>
</reference>
<proteinExistence type="predicted"/>
<evidence type="ECO:0000313" key="2">
    <source>
        <dbReference type="EMBL" id="CAB4218875.1"/>
    </source>
</evidence>
<dbReference type="Gene3D" id="2.60.120.200">
    <property type="match status" value="1"/>
</dbReference>